<dbReference type="Proteomes" id="UP000774283">
    <property type="component" value="Unassembled WGS sequence"/>
</dbReference>
<evidence type="ECO:0000256" key="5">
    <source>
        <dbReference type="SAM" id="Phobius"/>
    </source>
</evidence>
<keyword evidence="3 5" id="KW-1133">Transmembrane helix</keyword>
<evidence type="ECO:0000259" key="6">
    <source>
        <dbReference type="Pfam" id="PF12698"/>
    </source>
</evidence>
<gene>
    <name evidence="7" type="ORF">HF995_07500</name>
</gene>
<dbReference type="RefSeq" id="WP_168447194.1">
    <property type="nucleotide sequence ID" value="NZ_JAAXOW010000002.1"/>
</dbReference>
<dbReference type="EMBL" id="JAAXOW010000002">
    <property type="protein sequence ID" value="NKX93117.1"/>
    <property type="molecule type" value="Genomic_DNA"/>
</dbReference>
<organism evidence="7 8">
    <name type="scientific">Sanguibacter hominis ATCC BAA-789</name>
    <dbReference type="NCBI Taxonomy" id="1312740"/>
    <lineage>
        <taxon>Bacteria</taxon>
        <taxon>Bacillati</taxon>
        <taxon>Actinomycetota</taxon>
        <taxon>Actinomycetes</taxon>
        <taxon>Micrococcales</taxon>
        <taxon>Sanguibacteraceae</taxon>
        <taxon>Sanguibacter</taxon>
    </lineage>
</organism>
<dbReference type="GO" id="GO:0016020">
    <property type="term" value="C:membrane"/>
    <property type="evidence" value="ECO:0007669"/>
    <property type="project" value="UniProtKB-SubCell"/>
</dbReference>
<comment type="caution">
    <text evidence="7">The sequence shown here is derived from an EMBL/GenBank/DDBJ whole genome shotgun (WGS) entry which is preliminary data.</text>
</comment>
<accession>A0A9X5FDG9</accession>
<feature type="transmembrane region" description="Helical" evidence="5">
    <location>
        <begin position="157"/>
        <end position="178"/>
    </location>
</feature>
<feature type="transmembrane region" description="Helical" evidence="5">
    <location>
        <begin position="279"/>
        <end position="298"/>
    </location>
</feature>
<evidence type="ECO:0000313" key="8">
    <source>
        <dbReference type="Proteomes" id="UP000774283"/>
    </source>
</evidence>
<dbReference type="InterPro" id="IPR013525">
    <property type="entry name" value="ABC2_TM"/>
</dbReference>
<evidence type="ECO:0000256" key="4">
    <source>
        <dbReference type="ARBA" id="ARBA00023136"/>
    </source>
</evidence>
<feature type="transmembrane region" description="Helical" evidence="5">
    <location>
        <begin position="215"/>
        <end position="234"/>
    </location>
</feature>
<evidence type="ECO:0000256" key="1">
    <source>
        <dbReference type="ARBA" id="ARBA00004141"/>
    </source>
</evidence>
<feature type="transmembrane region" description="Helical" evidence="5">
    <location>
        <begin position="331"/>
        <end position="355"/>
    </location>
</feature>
<feature type="transmembrane region" description="Helical" evidence="5">
    <location>
        <begin position="305"/>
        <end position="325"/>
    </location>
</feature>
<sequence>MSTEHPTPPSSTSAALIVAEREIISQVTTKSFIVSTIITLVLVLGSIIASSFFADDASDVLGGGDPSERTQVAVVAATSQTVGAVPSLSPVVAASEEEARALVADETVKAAVLPGPEPSGLLVVTLTGVDHEIMDALAVTPTTEELEPATTSEGVRYIVALAFGLVFMMIGAGSGGMIAQSTVSEKQTRVVEILLATVSARALLAGKILGNTVLALGQAAAIAATAVLGLVLTGQDELLGMLGTPILWFVAFLVVGFLLLAAVYAAGASLVSRVEDTGSVIMPAMMLTMIPYFLVVFLNENEVVMTVLSYVPFSAPVGMPVRLFFGEAQWWEPLVAIVILLASAYAVMAVAARIYSGSLLRTGPRVSVRDALASSSREAV</sequence>
<feature type="transmembrane region" description="Helical" evidence="5">
    <location>
        <begin position="31"/>
        <end position="54"/>
    </location>
</feature>
<proteinExistence type="predicted"/>
<keyword evidence="4 5" id="KW-0472">Membrane</keyword>
<evidence type="ECO:0000256" key="3">
    <source>
        <dbReference type="ARBA" id="ARBA00022989"/>
    </source>
</evidence>
<evidence type="ECO:0000313" key="7">
    <source>
        <dbReference type="EMBL" id="NKX93117.1"/>
    </source>
</evidence>
<name>A0A9X5FDG9_9MICO</name>
<dbReference type="PANTHER" id="PTHR43471">
    <property type="entry name" value="ABC TRANSPORTER PERMEASE"/>
    <property type="match status" value="1"/>
</dbReference>
<evidence type="ECO:0000256" key="2">
    <source>
        <dbReference type="ARBA" id="ARBA00022692"/>
    </source>
</evidence>
<keyword evidence="8" id="KW-1185">Reference proteome</keyword>
<dbReference type="AlphaFoldDB" id="A0A9X5FDG9"/>
<comment type="subcellular location">
    <subcellularLocation>
        <location evidence="1">Membrane</location>
        <topology evidence="1">Multi-pass membrane protein</topology>
    </subcellularLocation>
</comment>
<feature type="domain" description="ABC-2 type transporter transmembrane" evidence="6">
    <location>
        <begin position="30"/>
        <end position="352"/>
    </location>
</feature>
<dbReference type="PANTHER" id="PTHR43471:SF3">
    <property type="entry name" value="ABC TRANSPORTER PERMEASE PROTEIN NATB"/>
    <property type="match status" value="1"/>
</dbReference>
<feature type="transmembrane region" description="Helical" evidence="5">
    <location>
        <begin position="246"/>
        <end position="267"/>
    </location>
</feature>
<dbReference type="Pfam" id="PF12698">
    <property type="entry name" value="ABC2_membrane_3"/>
    <property type="match status" value="1"/>
</dbReference>
<keyword evidence="2 5" id="KW-0812">Transmembrane</keyword>
<reference evidence="7 8" key="1">
    <citation type="submission" date="2020-04" db="EMBL/GenBank/DDBJ databases">
        <title>MicrobeNet Type strains.</title>
        <authorList>
            <person name="Nicholson A.C."/>
        </authorList>
    </citation>
    <scope>NUCLEOTIDE SEQUENCE [LARGE SCALE GENOMIC DNA]</scope>
    <source>
        <strain evidence="7 8">ATCC BAA-789</strain>
    </source>
</reference>
<dbReference type="GO" id="GO:0140359">
    <property type="term" value="F:ABC-type transporter activity"/>
    <property type="evidence" value="ECO:0007669"/>
    <property type="project" value="InterPro"/>
</dbReference>
<protein>
    <submittedName>
        <fullName evidence="7">ABC transporter permease</fullName>
    </submittedName>
</protein>